<dbReference type="EMBL" id="CP004120">
    <property type="protein sequence ID" value="AGT42846.1"/>
    <property type="molecule type" value="Genomic_DNA"/>
</dbReference>
<sequence length="137" mass="14442">MKKIKSIFVFGMSVLSVGIAVLSISCNDRPKGSGVAGNVIPEVYIGKYNGTCNMTVDPGIWDGEVTGNGKFAVRMKLPEQDIAVTLKVSEDGSFYGAKDLLGGKLEVKGTIKDGNVKGDILLDGGKSGDFIGKRLID</sequence>
<dbReference type="STRING" id="1291379.TPE_0350"/>
<dbReference type="AlphaFoldDB" id="S6A2P1"/>
<keyword evidence="3" id="KW-1185">Reference proteome</keyword>
<name>S6A2P1_9SPIR</name>
<proteinExistence type="predicted"/>
<dbReference type="PATRIC" id="fig|1291379.3.peg.349"/>
<evidence type="ECO:0000313" key="3">
    <source>
        <dbReference type="Proteomes" id="UP000015620"/>
    </source>
</evidence>
<keyword evidence="1" id="KW-1133">Transmembrane helix</keyword>
<reference evidence="2 3" key="1">
    <citation type="journal article" date="2013" name="PLoS ONE">
        <title>Genome-Wide Relatedness of Treponema pedis, from Gingiva and Necrotic Skin Lesions of Pigs, with the Human Oral Pathogen Treponema denticola.</title>
        <authorList>
            <person name="Svartstrom O."/>
            <person name="Mushtaq M."/>
            <person name="Pringle M."/>
            <person name="Segerman B."/>
        </authorList>
    </citation>
    <scope>NUCLEOTIDE SEQUENCE [LARGE SCALE GENOMIC DNA]</scope>
    <source>
        <strain evidence="2">T A4</strain>
    </source>
</reference>
<keyword evidence="1" id="KW-0812">Transmembrane</keyword>
<feature type="transmembrane region" description="Helical" evidence="1">
    <location>
        <begin position="7"/>
        <end position="25"/>
    </location>
</feature>
<dbReference type="RefSeq" id="WP_020964146.1">
    <property type="nucleotide sequence ID" value="NC_022097.1"/>
</dbReference>
<dbReference type="Proteomes" id="UP000015620">
    <property type="component" value="Chromosome"/>
</dbReference>
<gene>
    <name evidence="2" type="ORF">TPE_0350</name>
</gene>
<protein>
    <recommendedName>
        <fullName evidence="4">Lipoprotein</fullName>
    </recommendedName>
</protein>
<evidence type="ECO:0000256" key="1">
    <source>
        <dbReference type="SAM" id="Phobius"/>
    </source>
</evidence>
<dbReference type="PROSITE" id="PS51257">
    <property type="entry name" value="PROKAR_LIPOPROTEIN"/>
    <property type="match status" value="1"/>
</dbReference>
<accession>S6A2P1</accession>
<dbReference type="KEGG" id="tped:TPE_0350"/>
<evidence type="ECO:0008006" key="4">
    <source>
        <dbReference type="Google" id="ProtNLM"/>
    </source>
</evidence>
<dbReference type="GeneID" id="301089056"/>
<dbReference type="HOGENOM" id="CLU_1864272_0_0_12"/>
<evidence type="ECO:0000313" key="2">
    <source>
        <dbReference type="EMBL" id="AGT42846.1"/>
    </source>
</evidence>
<keyword evidence="1" id="KW-0472">Membrane</keyword>
<organism evidence="2 3">
    <name type="scientific">Treponema pedis str. T A4</name>
    <dbReference type="NCBI Taxonomy" id="1291379"/>
    <lineage>
        <taxon>Bacteria</taxon>
        <taxon>Pseudomonadati</taxon>
        <taxon>Spirochaetota</taxon>
        <taxon>Spirochaetia</taxon>
        <taxon>Spirochaetales</taxon>
        <taxon>Treponemataceae</taxon>
        <taxon>Treponema</taxon>
    </lineage>
</organism>